<feature type="coiled-coil region" evidence="3">
    <location>
        <begin position="70"/>
        <end position="108"/>
    </location>
</feature>
<gene>
    <name evidence="5" type="ORF">OJ252_788</name>
</gene>
<keyword evidence="6" id="KW-1185">Reference proteome</keyword>
<evidence type="ECO:0000256" key="2">
    <source>
        <dbReference type="ARBA" id="ARBA00023186"/>
    </source>
</evidence>
<keyword evidence="3" id="KW-0175">Coiled coil</keyword>
<dbReference type="CDD" id="cd23163">
    <property type="entry name" value="Prefoldin_2"/>
    <property type="match status" value="1"/>
</dbReference>
<feature type="region of interest" description="Disordered" evidence="4">
    <location>
        <begin position="109"/>
        <end position="139"/>
    </location>
</feature>
<accession>A0ABQ8PA03</accession>
<protein>
    <recommendedName>
        <fullName evidence="7">Prefoldin subunit 2</fullName>
    </recommendedName>
</protein>
<sequence length="139" mass="14809">MSTDKERSSREKISQLDRKLKVLSSKISELSQDSKEHGLVLNAFERVDPERRCFRVIGGVMVERTVKTVKPALEKEKAALDSAISELEKQYESTEEELKSLVESLSKESGSAVLGSGPGSGSGSGSASASSSSSSEVAA</sequence>
<evidence type="ECO:0000313" key="5">
    <source>
        <dbReference type="EMBL" id="KAJ1614172.1"/>
    </source>
</evidence>
<dbReference type="Pfam" id="PF01920">
    <property type="entry name" value="Prefoldin_2"/>
    <property type="match status" value="1"/>
</dbReference>
<dbReference type="SUPFAM" id="SSF46579">
    <property type="entry name" value="Prefoldin"/>
    <property type="match status" value="1"/>
</dbReference>
<evidence type="ECO:0000256" key="4">
    <source>
        <dbReference type="SAM" id="MobiDB-lite"/>
    </source>
</evidence>
<evidence type="ECO:0000256" key="1">
    <source>
        <dbReference type="ARBA" id="ARBA00008045"/>
    </source>
</evidence>
<feature type="compositionally biased region" description="Low complexity" evidence="4">
    <location>
        <begin position="125"/>
        <end position="139"/>
    </location>
</feature>
<comment type="caution">
    <text evidence="5">The sequence shown here is derived from an EMBL/GenBank/DDBJ whole genome shotgun (WGS) entry which is preliminary data.</text>
</comment>
<evidence type="ECO:0008006" key="7">
    <source>
        <dbReference type="Google" id="ProtNLM"/>
    </source>
</evidence>
<reference evidence="5" key="1">
    <citation type="submission" date="2022-10" db="EMBL/GenBank/DDBJ databases">
        <title>Adaptive evolution leads to modifications in subtelomeric GC content in a zoonotic Cryptosporidium species.</title>
        <authorList>
            <person name="Li J."/>
            <person name="Feng Y."/>
            <person name="Xiao L."/>
        </authorList>
    </citation>
    <scope>NUCLEOTIDE SEQUENCE</scope>
    <source>
        <strain evidence="5">25894</strain>
    </source>
</reference>
<dbReference type="InterPro" id="IPR009053">
    <property type="entry name" value="Prefoldin"/>
</dbReference>
<dbReference type="Proteomes" id="UP001071777">
    <property type="component" value="Unassembled WGS sequence"/>
</dbReference>
<dbReference type="InterPro" id="IPR027235">
    <property type="entry name" value="PFD2"/>
</dbReference>
<dbReference type="EMBL" id="JAPCXB010000026">
    <property type="protein sequence ID" value="KAJ1614172.1"/>
    <property type="molecule type" value="Genomic_DNA"/>
</dbReference>
<dbReference type="InterPro" id="IPR002777">
    <property type="entry name" value="PFD_beta-like"/>
</dbReference>
<comment type="similarity">
    <text evidence="1">Belongs to the prefoldin subunit beta family.</text>
</comment>
<organism evidence="5 6">
    <name type="scientific">Cryptosporidium canis</name>
    <dbReference type="NCBI Taxonomy" id="195482"/>
    <lineage>
        <taxon>Eukaryota</taxon>
        <taxon>Sar</taxon>
        <taxon>Alveolata</taxon>
        <taxon>Apicomplexa</taxon>
        <taxon>Conoidasida</taxon>
        <taxon>Coccidia</taxon>
        <taxon>Eucoccidiorida</taxon>
        <taxon>Eimeriorina</taxon>
        <taxon>Cryptosporidiidae</taxon>
        <taxon>Cryptosporidium</taxon>
    </lineage>
</organism>
<dbReference type="PANTHER" id="PTHR13303">
    <property type="entry name" value="PREFOLDIN SUBUNIT 2"/>
    <property type="match status" value="1"/>
</dbReference>
<keyword evidence="2" id="KW-0143">Chaperone</keyword>
<name>A0ABQ8PA03_9CRYT</name>
<evidence type="ECO:0000313" key="6">
    <source>
        <dbReference type="Proteomes" id="UP001071777"/>
    </source>
</evidence>
<evidence type="ECO:0000256" key="3">
    <source>
        <dbReference type="SAM" id="Coils"/>
    </source>
</evidence>
<proteinExistence type="inferred from homology"/>
<dbReference type="Gene3D" id="1.10.287.370">
    <property type="match status" value="1"/>
</dbReference>